<dbReference type="Proteomes" id="UP000006048">
    <property type="component" value="Chromosome"/>
</dbReference>
<evidence type="ECO:0000256" key="3">
    <source>
        <dbReference type="ARBA" id="ARBA00022692"/>
    </source>
</evidence>
<keyword evidence="3 6" id="KW-0812">Transmembrane</keyword>
<dbReference type="InterPro" id="IPR000620">
    <property type="entry name" value="EamA_dom"/>
</dbReference>
<feature type="transmembrane region" description="Helical" evidence="6">
    <location>
        <begin position="148"/>
        <end position="167"/>
    </location>
</feature>
<dbReference type="GO" id="GO:0016020">
    <property type="term" value="C:membrane"/>
    <property type="evidence" value="ECO:0007669"/>
    <property type="project" value="UniProtKB-SubCell"/>
</dbReference>
<evidence type="ECO:0000313" key="9">
    <source>
        <dbReference type="Proteomes" id="UP000006048"/>
    </source>
</evidence>
<feature type="transmembrane region" description="Helical" evidence="6">
    <location>
        <begin position="268"/>
        <end position="284"/>
    </location>
</feature>
<evidence type="ECO:0000256" key="6">
    <source>
        <dbReference type="SAM" id="Phobius"/>
    </source>
</evidence>
<sequence>MKLRNELLLIFAMVIWSASWTSGKLIASTAPPQITLFWRYLFSAIALAPLVTLTGARFRVTLAQALWAALGAGIMTVYTFMFFIGLKTGLAGAAGVLVTSMNPIFTYFLTRVLFRHTLRARDALGLTLGVAGGAILIEFWHLSYEQMLLSGNLLFLVASLVYALVTLTTNAATRATSIVVYSFYVNVFGAVICMTLIGGDFSRTPAAHDYNYWLNVFYLGVVSNAFATTVYFFAVKQLGSARASSYVFIVPATALLIAALYLHEPVKATTLIGGLIALLAVTILRRA</sequence>
<protein>
    <recommendedName>
        <fullName evidence="7">EamA domain-containing protein</fullName>
    </recommendedName>
</protein>
<evidence type="ECO:0000256" key="4">
    <source>
        <dbReference type="ARBA" id="ARBA00022989"/>
    </source>
</evidence>
<feature type="transmembrane region" description="Helical" evidence="6">
    <location>
        <begin position="179"/>
        <end position="198"/>
    </location>
</feature>
<dbReference type="Pfam" id="PF00892">
    <property type="entry name" value="EamA"/>
    <property type="match status" value="2"/>
</dbReference>
<dbReference type="PANTHER" id="PTHR32322">
    <property type="entry name" value="INNER MEMBRANE TRANSPORTER"/>
    <property type="match status" value="1"/>
</dbReference>
<dbReference type="InterPro" id="IPR050638">
    <property type="entry name" value="AA-Vitamin_Transporters"/>
</dbReference>
<feature type="domain" description="EamA" evidence="7">
    <location>
        <begin position="6"/>
        <end position="136"/>
    </location>
</feature>
<dbReference type="OrthoDB" id="6311298at2"/>
<dbReference type="InterPro" id="IPR037185">
    <property type="entry name" value="EmrE-like"/>
</dbReference>
<name>I4B2Q0_TURPD</name>
<dbReference type="AlphaFoldDB" id="I4B2Q0"/>
<feature type="transmembrane region" description="Helical" evidence="6">
    <location>
        <begin position="37"/>
        <end position="58"/>
    </location>
</feature>
<feature type="transmembrane region" description="Helical" evidence="6">
    <location>
        <begin position="90"/>
        <end position="110"/>
    </location>
</feature>
<dbReference type="KEGG" id="tpx:Turpa_0906"/>
<keyword evidence="5 6" id="KW-0472">Membrane</keyword>
<proteinExistence type="inferred from homology"/>
<feature type="domain" description="EamA" evidence="7">
    <location>
        <begin position="150"/>
        <end position="284"/>
    </location>
</feature>
<feature type="transmembrane region" description="Helical" evidence="6">
    <location>
        <begin position="246"/>
        <end position="262"/>
    </location>
</feature>
<dbReference type="HOGENOM" id="CLU_033863_4_2_12"/>
<evidence type="ECO:0000256" key="2">
    <source>
        <dbReference type="ARBA" id="ARBA00007362"/>
    </source>
</evidence>
<gene>
    <name evidence="8" type="ordered locus">Turpa_0906</name>
</gene>
<feature type="transmembrane region" description="Helical" evidence="6">
    <location>
        <begin position="210"/>
        <end position="234"/>
    </location>
</feature>
<dbReference type="RefSeq" id="WP_014802075.1">
    <property type="nucleotide sequence ID" value="NC_018020.1"/>
</dbReference>
<evidence type="ECO:0000256" key="5">
    <source>
        <dbReference type="ARBA" id="ARBA00023136"/>
    </source>
</evidence>
<dbReference type="EMBL" id="CP002959">
    <property type="protein sequence ID" value="AFM11557.1"/>
    <property type="molecule type" value="Genomic_DNA"/>
</dbReference>
<reference evidence="8 9" key="1">
    <citation type="submission" date="2012-06" db="EMBL/GenBank/DDBJ databases">
        <title>The complete chromosome of genome of Turneriella parva DSM 21527.</title>
        <authorList>
            <consortium name="US DOE Joint Genome Institute (JGI-PGF)"/>
            <person name="Lucas S."/>
            <person name="Han J."/>
            <person name="Lapidus A."/>
            <person name="Bruce D."/>
            <person name="Goodwin L."/>
            <person name="Pitluck S."/>
            <person name="Peters L."/>
            <person name="Kyrpides N."/>
            <person name="Mavromatis K."/>
            <person name="Ivanova N."/>
            <person name="Mikhailova N."/>
            <person name="Chertkov O."/>
            <person name="Detter J.C."/>
            <person name="Tapia R."/>
            <person name="Han C."/>
            <person name="Land M."/>
            <person name="Hauser L."/>
            <person name="Markowitz V."/>
            <person name="Cheng J.-F."/>
            <person name="Hugenholtz P."/>
            <person name="Woyke T."/>
            <person name="Wu D."/>
            <person name="Gronow S."/>
            <person name="Wellnitz S."/>
            <person name="Brambilla E."/>
            <person name="Klenk H.-P."/>
            <person name="Eisen J.A."/>
        </authorList>
    </citation>
    <scope>NUCLEOTIDE SEQUENCE [LARGE SCALE GENOMIC DNA]</scope>
    <source>
        <strain evidence="9">ATCC BAA-1111 / DSM 21527 / NCTC 11395 / H</strain>
    </source>
</reference>
<keyword evidence="4 6" id="KW-1133">Transmembrane helix</keyword>
<evidence type="ECO:0000313" key="8">
    <source>
        <dbReference type="EMBL" id="AFM11557.1"/>
    </source>
</evidence>
<dbReference type="PANTHER" id="PTHR32322:SF2">
    <property type="entry name" value="EAMA DOMAIN-CONTAINING PROTEIN"/>
    <property type="match status" value="1"/>
</dbReference>
<keyword evidence="9" id="KW-1185">Reference proteome</keyword>
<feature type="transmembrane region" description="Helical" evidence="6">
    <location>
        <begin position="65"/>
        <end position="84"/>
    </location>
</feature>
<evidence type="ECO:0000256" key="1">
    <source>
        <dbReference type="ARBA" id="ARBA00004141"/>
    </source>
</evidence>
<comment type="subcellular location">
    <subcellularLocation>
        <location evidence="1">Membrane</location>
        <topology evidence="1">Multi-pass membrane protein</topology>
    </subcellularLocation>
</comment>
<feature type="transmembrane region" description="Helical" evidence="6">
    <location>
        <begin position="122"/>
        <end position="142"/>
    </location>
</feature>
<comment type="similarity">
    <text evidence="2">Belongs to the EamA transporter family.</text>
</comment>
<organism evidence="8 9">
    <name type="scientific">Turneriella parva (strain ATCC BAA-1111 / DSM 21527 / NCTC 11395 / H)</name>
    <name type="common">Leptospira parva</name>
    <dbReference type="NCBI Taxonomy" id="869212"/>
    <lineage>
        <taxon>Bacteria</taxon>
        <taxon>Pseudomonadati</taxon>
        <taxon>Spirochaetota</taxon>
        <taxon>Spirochaetia</taxon>
        <taxon>Leptospirales</taxon>
        <taxon>Leptospiraceae</taxon>
        <taxon>Turneriella</taxon>
    </lineage>
</organism>
<accession>I4B2Q0</accession>
<dbReference type="SUPFAM" id="SSF103481">
    <property type="entry name" value="Multidrug resistance efflux transporter EmrE"/>
    <property type="match status" value="2"/>
</dbReference>
<evidence type="ECO:0000259" key="7">
    <source>
        <dbReference type="Pfam" id="PF00892"/>
    </source>
</evidence>